<dbReference type="AlphaFoldDB" id="A0A1D1Y0F0"/>
<sequence>MVPPHRLAVPVAIESNSYRVPFPLIPMVREALIEPVSAFRCLRQIKVWSRPKNQQCRIHSDCWVQGAARRLCLVGDRFYDRRLIIENVMELHYVVHGQQLLFRSHGVSLFKTHECSAFMKPSNFSLLSEFTRVFLDRDFLTI</sequence>
<dbReference type="EMBL" id="GDJX01019845">
    <property type="protein sequence ID" value="JAT48091.1"/>
    <property type="molecule type" value="Transcribed_RNA"/>
</dbReference>
<accession>A0A1D1Y0F0</accession>
<proteinExistence type="predicted"/>
<evidence type="ECO:0000313" key="1">
    <source>
        <dbReference type="EMBL" id="JAT48091.1"/>
    </source>
</evidence>
<gene>
    <name evidence="1" type="primary">At5g08100</name>
    <name evidence="1" type="ORF">g.108925</name>
</gene>
<protein>
    <submittedName>
        <fullName evidence="1">Isoaspartyl peptidase/L-asparaginase 1</fullName>
    </submittedName>
</protein>
<name>A0A1D1Y0F0_9ARAE</name>
<organism evidence="1">
    <name type="scientific">Anthurium amnicola</name>
    <dbReference type="NCBI Taxonomy" id="1678845"/>
    <lineage>
        <taxon>Eukaryota</taxon>
        <taxon>Viridiplantae</taxon>
        <taxon>Streptophyta</taxon>
        <taxon>Embryophyta</taxon>
        <taxon>Tracheophyta</taxon>
        <taxon>Spermatophyta</taxon>
        <taxon>Magnoliopsida</taxon>
        <taxon>Liliopsida</taxon>
        <taxon>Araceae</taxon>
        <taxon>Pothoideae</taxon>
        <taxon>Potheae</taxon>
        <taxon>Anthurium</taxon>
    </lineage>
</organism>
<reference evidence="1" key="1">
    <citation type="submission" date="2015-07" db="EMBL/GenBank/DDBJ databases">
        <title>Transcriptome Assembly of Anthurium amnicola.</title>
        <authorList>
            <person name="Suzuki J."/>
        </authorList>
    </citation>
    <scope>NUCLEOTIDE SEQUENCE</scope>
</reference>